<evidence type="ECO:0000313" key="2">
    <source>
        <dbReference type="EMBL" id="CAL5093535.1"/>
    </source>
</evidence>
<keyword evidence="3" id="KW-1185">Reference proteome</keyword>
<organism evidence="2 3">
    <name type="scientific">Urochloa decumbens</name>
    <dbReference type="NCBI Taxonomy" id="240449"/>
    <lineage>
        <taxon>Eukaryota</taxon>
        <taxon>Viridiplantae</taxon>
        <taxon>Streptophyta</taxon>
        <taxon>Embryophyta</taxon>
        <taxon>Tracheophyta</taxon>
        <taxon>Spermatophyta</taxon>
        <taxon>Magnoliopsida</taxon>
        <taxon>Liliopsida</taxon>
        <taxon>Poales</taxon>
        <taxon>Poaceae</taxon>
        <taxon>PACMAD clade</taxon>
        <taxon>Panicoideae</taxon>
        <taxon>Panicodae</taxon>
        <taxon>Paniceae</taxon>
        <taxon>Melinidinae</taxon>
        <taxon>Urochloa</taxon>
    </lineage>
</organism>
<proteinExistence type="predicted"/>
<reference evidence="2" key="1">
    <citation type="submission" date="2024-10" db="EMBL/GenBank/DDBJ databases">
        <authorList>
            <person name="Ryan C."/>
        </authorList>
    </citation>
    <scope>NUCLEOTIDE SEQUENCE [LARGE SCALE GENOMIC DNA]</scope>
</reference>
<accession>A0ABC9GHE3</accession>
<dbReference type="Proteomes" id="UP001497457">
    <property type="component" value="Chromosome 9rd"/>
</dbReference>
<protein>
    <submittedName>
        <fullName evidence="2">Uncharacterized protein</fullName>
    </submittedName>
</protein>
<feature type="region of interest" description="Disordered" evidence="1">
    <location>
        <begin position="169"/>
        <end position="205"/>
    </location>
</feature>
<evidence type="ECO:0000313" key="3">
    <source>
        <dbReference type="Proteomes" id="UP001497457"/>
    </source>
</evidence>
<evidence type="ECO:0000256" key="1">
    <source>
        <dbReference type="SAM" id="MobiDB-lite"/>
    </source>
</evidence>
<feature type="region of interest" description="Disordered" evidence="1">
    <location>
        <begin position="1"/>
        <end position="42"/>
    </location>
</feature>
<sequence length="205" mass="21932">MNSWPLSDRVPLKAPGYVKMPGRPKTLRRREATEPRKPTKMSNVGTVIRCTKCRGTGHNISTCVKRNMQGTSAPGSSRSVGTPNVVTVVSNTQQILTSTKRKATTSLQISEMSGTSNKKANNKKQNITTSAKAKVATGVGGYADLKLHAHVPLCQASSSVKINIKSGTATAQVSAHEPGSSKKTAPKRPYNAPLMLLPPWQSDKL</sequence>
<dbReference type="EMBL" id="OZ075119">
    <property type="protein sequence ID" value="CAL5093535.1"/>
    <property type="molecule type" value="Genomic_DNA"/>
</dbReference>
<dbReference type="AlphaFoldDB" id="A0ABC9GHE3"/>
<name>A0ABC9GHE3_9POAL</name>
<gene>
    <name evidence="2" type="ORF">URODEC1_LOCUS115423</name>
</gene>